<dbReference type="Proteomes" id="UP000011668">
    <property type="component" value="Unassembled WGS sequence"/>
</dbReference>
<dbReference type="HOGENOM" id="CLU_2361182_0_0_1"/>
<evidence type="ECO:0000313" key="2">
    <source>
        <dbReference type="Proteomes" id="UP000011668"/>
    </source>
</evidence>
<dbReference type="EMBL" id="AFRT01002870">
    <property type="protein sequence ID" value="ELU37094.1"/>
    <property type="molecule type" value="Genomic_DNA"/>
</dbReference>
<dbReference type="AlphaFoldDB" id="L8WL65"/>
<protein>
    <submittedName>
        <fullName evidence="1">Uncharacterized protein</fullName>
    </submittedName>
</protein>
<accession>L8WL65</accession>
<comment type="caution">
    <text evidence="1">The sequence shown here is derived from an EMBL/GenBank/DDBJ whole genome shotgun (WGS) entry which is preliminary data.</text>
</comment>
<evidence type="ECO:0000313" key="1">
    <source>
        <dbReference type="EMBL" id="ELU37094.1"/>
    </source>
</evidence>
<gene>
    <name evidence="1" type="ORF">AG1IA_08880</name>
</gene>
<keyword evidence="2" id="KW-1185">Reference proteome</keyword>
<proteinExistence type="predicted"/>
<reference evidence="1 2" key="1">
    <citation type="journal article" date="2013" name="Nat. Commun.">
        <title>The evolution and pathogenic mechanisms of the rice sheath blight pathogen.</title>
        <authorList>
            <person name="Zheng A."/>
            <person name="Lin R."/>
            <person name="Xu L."/>
            <person name="Qin P."/>
            <person name="Tang C."/>
            <person name="Ai P."/>
            <person name="Zhang D."/>
            <person name="Liu Y."/>
            <person name="Sun Z."/>
            <person name="Feng H."/>
            <person name="Wang Y."/>
            <person name="Chen Y."/>
            <person name="Liang X."/>
            <person name="Fu R."/>
            <person name="Li Q."/>
            <person name="Zhang J."/>
            <person name="Yu X."/>
            <person name="Xie Z."/>
            <person name="Ding L."/>
            <person name="Guan P."/>
            <person name="Tang J."/>
            <person name="Liang Y."/>
            <person name="Wang S."/>
            <person name="Deng Q."/>
            <person name="Li S."/>
            <person name="Zhu J."/>
            <person name="Wang L."/>
            <person name="Liu H."/>
            <person name="Li P."/>
        </authorList>
    </citation>
    <scope>NUCLEOTIDE SEQUENCE [LARGE SCALE GENOMIC DNA]</scope>
    <source>
        <strain evidence="2">AG-1 IA</strain>
    </source>
</reference>
<name>L8WL65_THACA</name>
<sequence length="96" mass="10786">MCASCSIEHGRLGIAWRCATLCNSAVVDEQLTGKLTPCSFAFGNHMSDMRARLEKMPRIRTERRRCARATRQGNGRWDNLARRGAHVPGLLPQITF</sequence>
<organism evidence="1 2">
    <name type="scientific">Thanatephorus cucumeris (strain AG1-IA)</name>
    <name type="common">Rice sheath blight fungus</name>
    <name type="synonym">Rhizoctonia solani</name>
    <dbReference type="NCBI Taxonomy" id="983506"/>
    <lineage>
        <taxon>Eukaryota</taxon>
        <taxon>Fungi</taxon>
        <taxon>Dikarya</taxon>
        <taxon>Basidiomycota</taxon>
        <taxon>Agaricomycotina</taxon>
        <taxon>Agaricomycetes</taxon>
        <taxon>Cantharellales</taxon>
        <taxon>Ceratobasidiaceae</taxon>
        <taxon>Rhizoctonia</taxon>
        <taxon>Rhizoctonia solani AG-1</taxon>
    </lineage>
</organism>